<dbReference type="AlphaFoldDB" id="B8CDM8"/>
<dbReference type="EMBL" id="CM000650">
    <property type="protein sequence ID" value="EED88643.1"/>
    <property type="molecule type" value="Genomic_DNA"/>
</dbReference>
<name>B8CDM8_THAPS</name>
<evidence type="ECO:0000313" key="3">
    <source>
        <dbReference type="Proteomes" id="UP000001449"/>
    </source>
</evidence>
<keyword evidence="1" id="KW-0175">Coiled coil</keyword>
<feature type="coiled-coil region" evidence="1">
    <location>
        <begin position="70"/>
        <end position="107"/>
    </location>
</feature>
<reference evidence="2 3" key="2">
    <citation type="journal article" date="2008" name="Nature">
        <title>The Phaeodactylum genome reveals the evolutionary history of diatom genomes.</title>
        <authorList>
            <person name="Bowler C."/>
            <person name="Allen A.E."/>
            <person name="Badger J.H."/>
            <person name="Grimwood J."/>
            <person name="Jabbari K."/>
            <person name="Kuo A."/>
            <person name="Maheswari U."/>
            <person name="Martens C."/>
            <person name="Maumus F."/>
            <person name="Otillar R.P."/>
            <person name="Rayko E."/>
            <person name="Salamov A."/>
            <person name="Vandepoele K."/>
            <person name="Beszteri B."/>
            <person name="Gruber A."/>
            <person name="Heijde M."/>
            <person name="Katinka M."/>
            <person name="Mock T."/>
            <person name="Valentin K."/>
            <person name="Verret F."/>
            <person name="Berges J.A."/>
            <person name="Brownlee C."/>
            <person name="Cadoret J.P."/>
            <person name="Chiovitti A."/>
            <person name="Choi C.J."/>
            <person name="Coesel S."/>
            <person name="De Martino A."/>
            <person name="Detter J.C."/>
            <person name="Durkin C."/>
            <person name="Falciatore A."/>
            <person name="Fournet J."/>
            <person name="Haruta M."/>
            <person name="Huysman M.J."/>
            <person name="Jenkins B.D."/>
            <person name="Jiroutova K."/>
            <person name="Jorgensen R.E."/>
            <person name="Joubert Y."/>
            <person name="Kaplan A."/>
            <person name="Kroger N."/>
            <person name="Kroth P.G."/>
            <person name="La Roche J."/>
            <person name="Lindquist E."/>
            <person name="Lommer M."/>
            <person name="Martin-Jezequel V."/>
            <person name="Lopez P.J."/>
            <person name="Lucas S."/>
            <person name="Mangogna M."/>
            <person name="McGinnis K."/>
            <person name="Medlin L.K."/>
            <person name="Montsant A."/>
            <person name="Oudot-Le Secq M.P."/>
            <person name="Napoli C."/>
            <person name="Obornik M."/>
            <person name="Parker M.S."/>
            <person name="Petit J.L."/>
            <person name="Porcel B.M."/>
            <person name="Poulsen N."/>
            <person name="Robison M."/>
            <person name="Rychlewski L."/>
            <person name="Rynearson T.A."/>
            <person name="Schmutz J."/>
            <person name="Shapiro H."/>
            <person name="Siaut M."/>
            <person name="Stanley M."/>
            <person name="Sussman M.R."/>
            <person name="Taylor A.R."/>
            <person name="Vardi A."/>
            <person name="von Dassow P."/>
            <person name="Vyverman W."/>
            <person name="Willis A."/>
            <person name="Wyrwicz L.S."/>
            <person name="Rokhsar D.S."/>
            <person name="Weissenbach J."/>
            <person name="Armbrust E.V."/>
            <person name="Green B.R."/>
            <person name="Van de Peer Y."/>
            <person name="Grigoriev I.V."/>
        </authorList>
    </citation>
    <scope>NUCLEOTIDE SEQUENCE [LARGE SCALE GENOMIC DNA]</scope>
    <source>
        <strain evidence="2 3">CCMP1335</strain>
    </source>
</reference>
<sequence length="138" mass="15336">MSSPMSSNSFLAPECKISGMPNEVIVNHVVAGAGEESSLLELEVESDLKARISELKIELQKKDTLVTLLVDRTKDLQSELTKEKQEVKEMARSIALLNCEIDHLKKAIIQTEIVTVLDLDIEAEAKRLDTSSYDPSYC</sequence>
<evidence type="ECO:0000313" key="2">
    <source>
        <dbReference type="EMBL" id="EED88643.1"/>
    </source>
</evidence>
<proteinExistence type="predicted"/>
<dbReference type="KEGG" id="tps:THAPSDRAFT_25060"/>
<evidence type="ECO:0000256" key="1">
    <source>
        <dbReference type="SAM" id="Coils"/>
    </source>
</evidence>
<dbReference type="Proteomes" id="UP000001449">
    <property type="component" value="Chromosome 15"/>
</dbReference>
<organism evidence="2 3">
    <name type="scientific">Thalassiosira pseudonana</name>
    <name type="common">Marine diatom</name>
    <name type="synonym">Cyclotella nana</name>
    <dbReference type="NCBI Taxonomy" id="35128"/>
    <lineage>
        <taxon>Eukaryota</taxon>
        <taxon>Sar</taxon>
        <taxon>Stramenopiles</taxon>
        <taxon>Ochrophyta</taxon>
        <taxon>Bacillariophyta</taxon>
        <taxon>Coscinodiscophyceae</taxon>
        <taxon>Thalassiosirophycidae</taxon>
        <taxon>Thalassiosirales</taxon>
        <taxon>Thalassiosiraceae</taxon>
        <taxon>Thalassiosira</taxon>
    </lineage>
</organism>
<dbReference type="PaxDb" id="35128-Thaps25060"/>
<protein>
    <submittedName>
        <fullName evidence="2">Uncharacterized protein</fullName>
    </submittedName>
</protein>
<reference evidence="2 3" key="1">
    <citation type="journal article" date="2004" name="Science">
        <title>The genome of the diatom Thalassiosira pseudonana: ecology, evolution, and metabolism.</title>
        <authorList>
            <person name="Armbrust E.V."/>
            <person name="Berges J.A."/>
            <person name="Bowler C."/>
            <person name="Green B.R."/>
            <person name="Martinez D."/>
            <person name="Putnam N.H."/>
            <person name="Zhou S."/>
            <person name="Allen A.E."/>
            <person name="Apt K.E."/>
            <person name="Bechner M."/>
            <person name="Brzezinski M.A."/>
            <person name="Chaal B.K."/>
            <person name="Chiovitti A."/>
            <person name="Davis A.K."/>
            <person name="Demarest M.S."/>
            <person name="Detter J.C."/>
            <person name="Glavina T."/>
            <person name="Goodstein D."/>
            <person name="Hadi M.Z."/>
            <person name="Hellsten U."/>
            <person name="Hildebrand M."/>
            <person name="Jenkins B.D."/>
            <person name="Jurka J."/>
            <person name="Kapitonov V.V."/>
            <person name="Kroger N."/>
            <person name="Lau W.W."/>
            <person name="Lane T.W."/>
            <person name="Larimer F.W."/>
            <person name="Lippmeier J.C."/>
            <person name="Lucas S."/>
            <person name="Medina M."/>
            <person name="Montsant A."/>
            <person name="Obornik M."/>
            <person name="Parker M.S."/>
            <person name="Palenik B."/>
            <person name="Pazour G.J."/>
            <person name="Richardson P.M."/>
            <person name="Rynearson T.A."/>
            <person name="Saito M.A."/>
            <person name="Schwartz D.C."/>
            <person name="Thamatrakoln K."/>
            <person name="Valentin K."/>
            <person name="Vardi A."/>
            <person name="Wilkerson F.P."/>
            <person name="Rokhsar D.S."/>
        </authorList>
    </citation>
    <scope>NUCLEOTIDE SEQUENCE [LARGE SCALE GENOMIC DNA]</scope>
    <source>
        <strain evidence="2 3">CCMP1335</strain>
    </source>
</reference>
<dbReference type="InParanoid" id="B8CDM8"/>
<gene>
    <name evidence="2" type="ORF">THAPSDRAFT_25060</name>
</gene>
<keyword evidence="3" id="KW-1185">Reference proteome</keyword>
<accession>B8CDM8</accession>
<dbReference type="GeneID" id="7443967"/>
<dbReference type="HOGENOM" id="CLU_1859296_0_0_1"/>
<dbReference type="RefSeq" id="XP_002294288.1">
    <property type="nucleotide sequence ID" value="XM_002294252.1"/>
</dbReference>